<dbReference type="Pfam" id="PF01022">
    <property type="entry name" value="HTH_5"/>
    <property type="match status" value="1"/>
</dbReference>
<organism evidence="5 6">
    <name type="scientific">Paenibacillus lemnae</name>
    <dbReference type="NCBI Taxonomy" id="1330551"/>
    <lineage>
        <taxon>Bacteria</taxon>
        <taxon>Bacillati</taxon>
        <taxon>Bacillota</taxon>
        <taxon>Bacilli</taxon>
        <taxon>Bacillales</taxon>
        <taxon>Paenibacillaceae</taxon>
        <taxon>Paenibacillus</taxon>
    </lineage>
</organism>
<dbReference type="EMBL" id="JABBPN010000006">
    <property type="protein sequence ID" value="NMO95931.1"/>
    <property type="molecule type" value="Genomic_DNA"/>
</dbReference>
<evidence type="ECO:0000256" key="3">
    <source>
        <dbReference type="ARBA" id="ARBA00023163"/>
    </source>
</evidence>
<evidence type="ECO:0000256" key="2">
    <source>
        <dbReference type="ARBA" id="ARBA00023125"/>
    </source>
</evidence>
<gene>
    <name evidence="5" type="ORF">HII30_09135</name>
</gene>
<dbReference type="Proteomes" id="UP000565468">
    <property type="component" value="Unassembled WGS sequence"/>
</dbReference>
<dbReference type="InterPro" id="IPR051081">
    <property type="entry name" value="HTH_MetalResp_TranReg"/>
</dbReference>
<comment type="caution">
    <text evidence="5">The sequence shown here is derived from an EMBL/GenBank/DDBJ whole genome shotgun (WGS) entry which is preliminary data.</text>
</comment>
<dbReference type="InterPro" id="IPR011991">
    <property type="entry name" value="ArsR-like_HTH"/>
</dbReference>
<dbReference type="PANTHER" id="PTHR33154">
    <property type="entry name" value="TRANSCRIPTIONAL REGULATOR, ARSR FAMILY"/>
    <property type="match status" value="1"/>
</dbReference>
<dbReference type="CDD" id="cd00090">
    <property type="entry name" value="HTH_ARSR"/>
    <property type="match status" value="1"/>
</dbReference>
<evidence type="ECO:0000313" key="5">
    <source>
        <dbReference type="EMBL" id="NMO95931.1"/>
    </source>
</evidence>
<accession>A0A848M6U4</accession>
<evidence type="ECO:0000256" key="1">
    <source>
        <dbReference type="ARBA" id="ARBA00023015"/>
    </source>
</evidence>
<dbReference type="InterPro" id="IPR001845">
    <property type="entry name" value="HTH_ArsR_DNA-bd_dom"/>
</dbReference>
<dbReference type="SUPFAM" id="SSF46785">
    <property type="entry name" value="Winged helix' DNA-binding domain"/>
    <property type="match status" value="1"/>
</dbReference>
<reference evidence="5 6" key="1">
    <citation type="submission" date="2020-04" db="EMBL/GenBank/DDBJ databases">
        <title>Paenibacillus algicola sp. nov., a novel marine bacterium producing alginate lyase.</title>
        <authorList>
            <person name="Huang H."/>
        </authorList>
    </citation>
    <scope>NUCLEOTIDE SEQUENCE [LARGE SCALE GENOMIC DNA]</scope>
    <source>
        <strain evidence="5 6">L7-75</strain>
    </source>
</reference>
<keyword evidence="6" id="KW-1185">Reference proteome</keyword>
<keyword evidence="3" id="KW-0804">Transcription</keyword>
<dbReference type="AlphaFoldDB" id="A0A848M6U4"/>
<dbReference type="GO" id="GO:0003677">
    <property type="term" value="F:DNA binding"/>
    <property type="evidence" value="ECO:0007669"/>
    <property type="project" value="UniProtKB-KW"/>
</dbReference>
<dbReference type="InterPro" id="IPR036388">
    <property type="entry name" value="WH-like_DNA-bd_sf"/>
</dbReference>
<dbReference type="Gene3D" id="1.10.10.10">
    <property type="entry name" value="Winged helix-like DNA-binding domain superfamily/Winged helix DNA-binding domain"/>
    <property type="match status" value="1"/>
</dbReference>
<dbReference type="GO" id="GO:0003700">
    <property type="term" value="F:DNA-binding transcription factor activity"/>
    <property type="evidence" value="ECO:0007669"/>
    <property type="project" value="InterPro"/>
</dbReference>
<dbReference type="RefSeq" id="WP_169504711.1">
    <property type="nucleotide sequence ID" value="NZ_JABBPN010000006.1"/>
</dbReference>
<feature type="domain" description="HTH arsR-type" evidence="4">
    <location>
        <begin position="223"/>
        <end position="302"/>
    </location>
</feature>
<evidence type="ECO:0000259" key="4">
    <source>
        <dbReference type="SMART" id="SM00418"/>
    </source>
</evidence>
<evidence type="ECO:0000313" key="6">
    <source>
        <dbReference type="Proteomes" id="UP000565468"/>
    </source>
</evidence>
<protein>
    <submittedName>
        <fullName evidence="5">Transcriptional regulator</fullName>
    </submittedName>
</protein>
<proteinExistence type="predicted"/>
<dbReference type="PANTHER" id="PTHR33154:SF33">
    <property type="entry name" value="TRANSCRIPTIONAL REPRESSOR SDPR"/>
    <property type="match status" value="1"/>
</dbReference>
<keyword evidence="1" id="KW-0805">Transcription regulation</keyword>
<dbReference type="InterPro" id="IPR036390">
    <property type="entry name" value="WH_DNA-bd_sf"/>
</dbReference>
<dbReference type="SMART" id="SM00418">
    <property type="entry name" value="HTH_ARSR"/>
    <property type="match status" value="1"/>
</dbReference>
<sequence length="308" mass="35494">MKYKVSIDVSAVYELLSSFMIYVTEKWTDNLDIGSQFKSDLDQQLPTHVVNELKKAGSWPFLDFDVLYALVIIREKNPEDHIESFLSWVQNSSPQKLHPQLTPFMPSLTLEDLTRVMSAYPPLLTLWNLHYFSEVEEEFRVLIEEDAQEKSVLLLKMESESLIEYATGGVVLDDLPVSSVILFPGVHFRPINTYCFYENLLLIQYPVDVPEENEDDPPMVLLRMTEALHDAERLRLLRFVADEPKTVGEIAQHLQLSDEKLLHHLVILRAAGLLRSHVNAEDQNGRFSLRPDGASELQMFLESYMRLS</sequence>
<keyword evidence="2" id="KW-0238">DNA-binding</keyword>
<name>A0A848M6U4_PAELE</name>